<evidence type="ECO:0000256" key="1">
    <source>
        <dbReference type="SAM" id="Phobius"/>
    </source>
</evidence>
<evidence type="ECO:0000313" key="2">
    <source>
        <dbReference type="EMBL" id="SLN72078.1"/>
    </source>
</evidence>
<feature type="transmembrane region" description="Helical" evidence="1">
    <location>
        <begin position="9"/>
        <end position="34"/>
    </location>
</feature>
<proteinExistence type="predicted"/>
<evidence type="ECO:0000313" key="3">
    <source>
        <dbReference type="Proteomes" id="UP000193900"/>
    </source>
</evidence>
<sequence length="226" mass="22968">MTLTKAGGLAALVCAATYIFGFVFLVTVFAPLGFGSGEIDVPAVVTYTAENPGMMILWNTTIYVVNALALTVLVVALHRRIAAERPDAAALGGAIGLIWATLVLGAGMLANVAVEHVHALAADPEAAAELWSTLHAVELGLGGGNEIAGGAWILAVSLAAFASGIFGRIPAGIGAVSGFAGLLTILPPLGEVAGAVFGLGAILWFIVAGIVLLRHRQTPFAQETFA</sequence>
<gene>
    <name evidence="2" type="ORF">ROA7023_03566</name>
</gene>
<accession>A0A1Y5TTE3</accession>
<dbReference type="Proteomes" id="UP000193900">
    <property type="component" value="Unassembled WGS sequence"/>
</dbReference>
<dbReference type="OrthoDB" id="7857177at2"/>
<feature type="transmembrane region" description="Helical" evidence="1">
    <location>
        <begin position="89"/>
        <end position="110"/>
    </location>
</feature>
<evidence type="ECO:0008006" key="4">
    <source>
        <dbReference type="Google" id="ProtNLM"/>
    </source>
</evidence>
<protein>
    <recommendedName>
        <fullName evidence="4">DUF4386 domain-containing protein</fullName>
    </recommendedName>
</protein>
<keyword evidence="1" id="KW-1133">Transmembrane helix</keyword>
<dbReference type="RefSeq" id="WP_085880340.1">
    <property type="nucleotide sequence ID" value="NZ_FWFZ01000025.1"/>
</dbReference>
<reference evidence="2 3" key="1">
    <citation type="submission" date="2017-03" db="EMBL/GenBank/DDBJ databases">
        <authorList>
            <person name="Afonso C.L."/>
            <person name="Miller P.J."/>
            <person name="Scott M.A."/>
            <person name="Spackman E."/>
            <person name="Goraichik I."/>
            <person name="Dimitrov K.M."/>
            <person name="Suarez D.L."/>
            <person name="Swayne D.E."/>
        </authorList>
    </citation>
    <scope>NUCLEOTIDE SEQUENCE [LARGE SCALE GENOMIC DNA]</scope>
    <source>
        <strain evidence="2 3">CECT 7023</strain>
    </source>
</reference>
<keyword evidence="1" id="KW-0812">Transmembrane</keyword>
<dbReference type="AlphaFoldDB" id="A0A1Y5TTE3"/>
<organism evidence="2 3">
    <name type="scientific">Roseisalinus antarcticus</name>
    <dbReference type="NCBI Taxonomy" id="254357"/>
    <lineage>
        <taxon>Bacteria</taxon>
        <taxon>Pseudomonadati</taxon>
        <taxon>Pseudomonadota</taxon>
        <taxon>Alphaproteobacteria</taxon>
        <taxon>Rhodobacterales</taxon>
        <taxon>Roseobacteraceae</taxon>
        <taxon>Roseisalinus</taxon>
    </lineage>
</organism>
<keyword evidence="1" id="KW-0472">Membrane</keyword>
<keyword evidence="3" id="KW-1185">Reference proteome</keyword>
<dbReference type="EMBL" id="FWFZ01000025">
    <property type="protein sequence ID" value="SLN72078.1"/>
    <property type="molecule type" value="Genomic_DNA"/>
</dbReference>
<feature type="transmembrane region" description="Helical" evidence="1">
    <location>
        <begin position="171"/>
        <end position="189"/>
    </location>
</feature>
<name>A0A1Y5TTE3_9RHOB</name>
<feature type="transmembrane region" description="Helical" evidence="1">
    <location>
        <begin position="195"/>
        <end position="213"/>
    </location>
</feature>
<feature type="transmembrane region" description="Helical" evidence="1">
    <location>
        <begin position="54"/>
        <end position="77"/>
    </location>
</feature>
<feature type="transmembrane region" description="Helical" evidence="1">
    <location>
        <begin position="147"/>
        <end position="166"/>
    </location>
</feature>